<dbReference type="SUPFAM" id="SSF50475">
    <property type="entry name" value="FMN-binding split barrel"/>
    <property type="match status" value="1"/>
</dbReference>
<dbReference type="InterPro" id="IPR037119">
    <property type="entry name" value="Haem_oxidase_HugZ-like_sf"/>
</dbReference>
<protein>
    <recommendedName>
        <fullName evidence="4">DUF2470 domain-containing protein</fullName>
    </recommendedName>
</protein>
<proteinExistence type="predicted"/>
<comment type="caution">
    <text evidence="2">The sequence shown here is derived from an EMBL/GenBank/DDBJ whole genome shotgun (WGS) entry which is preliminary data.</text>
</comment>
<evidence type="ECO:0008006" key="4">
    <source>
        <dbReference type="Google" id="ProtNLM"/>
    </source>
</evidence>
<feature type="region of interest" description="Disordered" evidence="1">
    <location>
        <begin position="252"/>
        <end position="290"/>
    </location>
</feature>
<reference evidence="2 3" key="1">
    <citation type="submission" date="2021-01" db="EMBL/GenBank/DDBJ databases">
        <title>Whole genome shotgun sequence of Plantactinospora endophytica NBRC 110450.</title>
        <authorList>
            <person name="Komaki H."/>
            <person name="Tamura T."/>
        </authorList>
    </citation>
    <scope>NUCLEOTIDE SEQUENCE [LARGE SCALE GENOMIC DNA]</scope>
    <source>
        <strain evidence="2 3">NBRC 110450</strain>
    </source>
</reference>
<evidence type="ECO:0000256" key="1">
    <source>
        <dbReference type="SAM" id="MobiDB-lite"/>
    </source>
</evidence>
<keyword evidence="3" id="KW-1185">Reference proteome</keyword>
<evidence type="ECO:0000313" key="3">
    <source>
        <dbReference type="Proteomes" id="UP000646749"/>
    </source>
</evidence>
<accession>A0ABQ4E5J9</accession>
<dbReference type="Proteomes" id="UP000646749">
    <property type="component" value="Unassembled WGS sequence"/>
</dbReference>
<feature type="compositionally biased region" description="Polar residues" evidence="1">
    <location>
        <begin position="256"/>
        <end position="267"/>
    </location>
</feature>
<organism evidence="2 3">
    <name type="scientific">Plantactinospora endophytica</name>
    <dbReference type="NCBI Taxonomy" id="673535"/>
    <lineage>
        <taxon>Bacteria</taxon>
        <taxon>Bacillati</taxon>
        <taxon>Actinomycetota</taxon>
        <taxon>Actinomycetes</taxon>
        <taxon>Micromonosporales</taxon>
        <taxon>Micromonosporaceae</taxon>
        <taxon>Plantactinospora</taxon>
    </lineage>
</organism>
<evidence type="ECO:0000313" key="2">
    <source>
        <dbReference type="EMBL" id="GIG89985.1"/>
    </source>
</evidence>
<sequence length="290" mass="31171">MSEVDVMQPSPAEVARTLAAGRLAGTAQVAYRPGPHQVRHATDPSGRMLLLVSVVNNLAAALRPTSGGRGTALVLDVRDLPPAAGAPSLGRVWLSGWPEPLTGAEARLAAVDFADVVPTGDLLDVGRGFTLYRFEPAEIRLERGGTVRHVEPAEYAAAEPDPLHGLERDLLADLADHHGPEIAAFLRRQLGDVVPPAGADEPAPRVVRLDRYGMVVAFGGRARCRARLAFPRPLRGQADLAELLHPVLCRRRHQPDQSIRPDQTTPAGQPPRPDQDRPAATSPDQAWSDR</sequence>
<dbReference type="Gene3D" id="3.20.180.10">
    <property type="entry name" value="PNP-oxidase-like"/>
    <property type="match status" value="1"/>
</dbReference>
<dbReference type="EMBL" id="BONW01000022">
    <property type="protein sequence ID" value="GIG89985.1"/>
    <property type="molecule type" value="Genomic_DNA"/>
</dbReference>
<name>A0ABQ4E5J9_9ACTN</name>
<gene>
    <name evidence="2" type="ORF">Pen02_49210</name>
</gene>